<dbReference type="Proteomes" id="UP000018439">
    <property type="component" value="Chromosome"/>
</dbReference>
<dbReference type="EMBL" id="CM001167">
    <property type="protein sequence ID" value="EGJ71601.1"/>
    <property type="molecule type" value="Genomic_DNA"/>
</dbReference>
<name>F3ZPE4_9BACE</name>
<protein>
    <submittedName>
        <fullName evidence="2">Haloacid dehalogenase domain protein hydrolase</fullName>
    </submittedName>
</protein>
<gene>
    <name evidence="2" type="ORF">Bcop_1406</name>
</gene>
<dbReference type="PANTHER" id="PTHR43316">
    <property type="entry name" value="HYDROLASE, HALOACID DELAHOGENASE-RELATED"/>
    <property type="match status" value="1"/>
</dbReference>
<evidence type="ECO:0000313" key="2">
    <source>
        <dbReference type="EMBL" id="EGJ71601.1"/>
    </source>
</evidence>
<dbReference type="GO" id="GO:0016787">
    <property type="term" value="F:hydrolase activity"/>
    <property type="evidence" value="ECO:0007669"/>
    <property type="project" value="UniProtKB-KW"/>
</dbReference>
<dbReference type="Pfam" id="PF00702">
    <property type="entry name" value="Hydrolase"/>
    <property type="match status" value="1"/>
</dbReference>
<organism evidence="2 3">
    <name type="scientific">Bacteroides coprosuis DSM 18011</name>
    <dbReference type="NCBI Taxonomy" id="679937"/>
    <lineage>
        <taxon>Bacteria</taxon>
        <taxon>Pseudomonadati</taxon>
        <taxon>Bacteroidota</taxon>
        <taxon>Bacteroidia</taxon>
        <taxon>Bacteroidales</taxon>
        <taxon>Bacteroidaceae</taxon>
        <taxon>Bacteroides</taxon>
    </lineage>
</organism>
<dbReference type="SUPFAM" id="SSF56784">
    <property type="entry name" value="HAD-like"/>
    <property type="match status" value="1"/>
</dbReference>
<dbReference type="InterPro" id="IPR036412">
    <property type="entry name" value="HAD-like_sf"/>
</dbReference>
<evidence type="ECO:0000313" key="3">
    <source>
        <dbReference type="Proteomes" id="UP000018439"/>
    </source>
</evidence>
<keyword evidence="1 2" id="KW-0378">Hydrolase</keyword>
<reference evidence="2 3" key="1">
    <citation type="journal article" date="2011" name="Stand. Genomic Sci.">
        <title>Non-contiguous finished genome sequence of Bacteroides coprosuis type strain (PC139).</title>
        <authorList>
            <person name="Land M."/>
            <person name="Held B."/>
            <person name="Gronow S."/>
            <person name="Abt B."/>
            <person name="Lucas S."/>
            <person name="Del Rio T.G."/>
            <person name="Nolan M."/>
            <person name="Tice H."/>
            <person name="Cheng J.F."/>
            <person name="Pitluck S."/>
            <person name="Liolios K."/>
            <person name="Pagani I."/>
            <person name="Ivanova N."/>
            <person name="Mavromatis K."/>
            <person name="Mikhailova N."/>
            <person name="Pati A."/>
            <person name="Tapia R."/>
            <person name="Han C."/>
            <person name="Goodwin L."/>
            <person name="Chen A."/>
            <person name="Palaniappan K."/>
            <person name="Hauser L."/>
            <person name="Brambilla E.M."/>
            <person name="Rohde M."/>
            <person name="Goker M."/>
            <person name="Detter J.C."/>
            <person name="Woyke T."/>
            <person name="Bristow J."/>
            <person name="Eisen J.A."/>
            <person name="Markowitz V."/>
            <person name="Hugenholtz P."/>
            <person name="Kyrpides N.C."/>
            <person name="Klenk H.P."/>
            <person name="Lapidus A."/>
        </authorList>
    </citation>
    <scope>NUCLEOTIDE SEQUENCE</scope>
    <source>
        <strain evidence="2 3">DSM 18011</strain>
    </source>
</reference>
<evidence type="ECO:0000256" key="1">
    <source>
        <dbReference type="ARBA" id="ARBA00022801"/>
    </source>
</evidence>
<dbReference type="HOGENOM" id="CLU_074041_0_0_10"/>
<dbReference type="InterPro" id="IPR023198">
    <property type="entry name" value="PGP-like_dom2"/>
</dbReference>
<accession>F3ZPE4</accession>
<dbReference type="STRING" id="679937.Bcop_1406"/>
<dbReference type="Gene3D" id="3.40.50.1000">
    <property type="entry name" value="HAD superfamily/HAD-like"/>
    <property type="match status" value="1"/>
</dbReference>
<keyword evidence="3" id="KW-1185">Reference proteome</keyword>
<dbReference type="eggNOG" id="COG1011">
    <property type="taxonomic scope" value="Bacteria"/>
</dbReference>
<dbReference type="PANTHER" id="PTHR43316:SF8">
    <property type="entry name" value="HAD FAMILY HYDROLASE"/>
    <property type="match status" value="1"/>
</dbReference>
<sequence>MNNIKVIAFDADDTLWENETFFRIVEAKFYSLLEEYISPQELSAELYKTETGNLGIYGYGIKGFMLSMIETALRVSQNKVKADIIAQIIALGKEQLAEPVKILPGVETVLRSLKDKYKLVLATKGDLVDQKRKLNLSGLNPYFSHVEIMNDKTIHEYKQLIDDLNCSPCEFLMIGNSLKSDVQPILELGGYAAHIPFHVTWSHEQIDKPIEPKRFVELHQIEDVLTYIP</sequence>
<proteinExistence type="predicted"/>
<dbReference type="AlphaFoldDB" id="F3ZPE4"/>
<dbReference type="OrthoDB" id="6101375at2"/>
<dbReference type="InterPro" id="IPR051540">
    <property type="entry name" value="S-2-haloacid_dehalogenase"/>
</dbReference>
<dbReference type="Gene3D" id="1.10.150.240">
    <property type="entry name" value="Putative phosphatase, domain 2"/>
    <property type="match status" value="1"/>
</dbReference>
<dbReference type="InterPro" id="IPR023214">
    <property type="entry name" value="HAD_sf"/>
</dbReference>